<keyword evidence="1" id="KW-0862">Zinc</keyword>
<evidence type="ECO:0000313" key="3">
    <source>
        <dbReference type="EMBL" id="MBF4469157.1"/>
    </source>
</evidence>
<evidence type="ECO:0000259" key="2">
    <source>
        <dbReference type="PROSITE" id="PS50966"/>
    </source>
</evidence>
<dbReference type="EMBL" id="JADIIN010000059">
    <property type="protein sequence ID" value="MBF4469157.1"/>
    <property type="molecule type" value="Genomic_DNA"/>
</dbReference>
<name>A0A843ACP2_METAZ</name>
<dbReference type="PROSITE" id="PS50966">
    <property type="entry name" value="ZF_SWIM"/>
    <property type="match status" value="1"/>
</dbReference>
<dbReference type="Proteomes" id="UP000658733">
    <property type="component" value="Unassembled WGS sequence"/>
</dbReference>
<comment type="caution">
    <text evidence="3">The sequence shown here is derived from an EMBL/GenBank/DDBJ whole genome shotgun (WGS) entry which is preliminary data.</text>
</comment>
<proteinExistence type="predicted"/>
<gene>
    <name evidence="3" type="ORF">ISP01_07100</name>
</gene>
<evidence type="ECO:0000256" key="1">
    <source>
        <dbReference type="PROSITE-ProRule" id="PRU00325"/>
    </source>
</evidence>
<dbReference type="AlphaFoldDB" id="A0A843ACP2"/>
<feature type="domain" description="SWIM-type" evidence="2">
    <location>
        <begin position="40"/>
        <end position="81"/>
    </location>
</feature>
<reference evidence="3" key="1">
    <citation type="submission" date="2020-10" db="EMBL/GenBank/DDBJ databases">
        <title>Dehalococcoides mccartyi of a TCE/Cr reducing biochatode.</title>
        <authorList>
            <person name="Matturro B."/>
        </authorList>
    </citation>
    <scope>NUCLEOTIDE SEQUENCE</scope>
    <source>
        <strain evidence="3">Bin4</strain>
    </source>
</reference>
<dbReference type="GO" id="GO:0008270">
    <property type="term" value="F:zinc ion binding"/>
    <property type="evidence" value="ECO:0007669"/>
    <property type="project" value="UniProtKB-KW"/>
</dbReference>
<dbReference type="InterPro" id="IPR007527">
    <property type="entry name" value="Znf_SWIM"/>
</dbReference>
<sequence>MISRIEKAIQIVNKEEVKPLLIDHGLYNGDVELQFQVGEYLVSCVDNLFRCNCQDFNNRGVNQDLGSFTCKHCLAVIGFIMNNPNLLAINDSLKSCADGCTDCNHCLEG</sequence>
<keyword evidence="1" id="KW-0479">Metal-binding</keyword>
<protein>
    <recommendedName>
        <fullName evidence="2">SWIM-type domain-containing protein</fullName>
    </recommendedName>
</protein>
<accession>A0A843ACP2</accession>
<keyword evidence="1" id="KW-0863">Zinc-finger</keyword>
<evidence type="ECO:0000313" key="4">
    <source>
        <dbReference type="Proteomes" id="UP000658733"/>
    </source>
</evidence>
<dbReference type="RefSeq" id="WP_278523440.1">
    <property type="nucleotide sequence ID" value="NZ_JADIIN010000059.1"/>
</dbReference>
<organism evidence="3 4">
    <name type="scientific">Methanobrevibacter arboriphilus</name>
    <dbReference type="NCBI Taxonomy" id="39441"/>
    <lineage>
        <taxon>Archaea</taxon>
        <taxon>Methanobacteriati</taxon>
        <taxon>Methanobacteriota</taxon>
        <taxon>Methanomada group</taxon>
        <taxon>Methanobacteria</taxon>
        <taxon>Methanobacteriales</taxon>
        <taxon>Methanobacteriaceae</taxon>
        <taxon>Methanobrevibacter</taxon>
    </lineage>
</organism>